<accession>I7GI75</accession>
<name>I7GI75_MACFA</name>
<organism evidence="2">
    <name type="scientific">Macaca fascicularis</name>
    <name type="common">Crab-eating macaque</name>
    <name type="synonym">Cynomolgus monkey</name>
    <dbReference type="NCBI Taxonomy" id="9541"/>
    <lineage>
        <taxon>Eukaryota</taxon>
        <taxon>Metazoa</taxon>
        <taxon>Chordata</taxon>
        <taxon>Craniata</taxon>
        <taxon>Vertebrata</taxon>
        <taxon>Euteleostomi</taxon>
        <taxon>Mammalia</taxon>
        <taxon>Eutheria</taxon>
        <taxon>Euarchontoglires</taxon>
        <taxon>Primates</taxon>
        <taxon>Haplorrhini</taxon>
        <taxon>Catarrhini</taxon>
        <taxon>Cercopithecidae</taxon>
        <taxon>Cercopithecinae</taxon>
        <taxon>Macaca</taxon>
    </lineage>
</organism>
<evidence type="ECO:0000313" key="2">
    <source>
        <dbReference type="EMBL" id="BAE89398.1"/>
    </source>
</evidence>
<dbReference type="InterPro" id="IPR004875">
    <property type="entry name" value="DDE_SF_endonuclease_dom"/>
</dbReference>
<reference evidence="2" key="1">
    <citation type="journal article" date="2007" name="PLoS Biol.">
        <title>Rate of evolution in brain-expressed genes in humans and other primates.</title>
        <authorList>
            <person name="Wang H.-Y."/>
            <person name="Chien H.-C."/>
            <person name="Osada N."/>
            <person name="Hashimoto K."/>
            <person name="Sugano S."/>
            <person name="Gojobori T."/>
            <person name="Chou C.-K."/>
            <person name="Tsai S.-F."/>
            <person name="Wu C.-I."/>
            <person name="Shen C.-K.J."/>
        </authorList>
    </citation>
    <scope>NUCLEOTIDE SEQUENCE</scope>
</reference>
<sequence>MEVYKEIDVAFMPANTISILQPMDQGVNLTFKSGYLRNTFYKAMAAIDNEYSDECGQSELKRFAILDAIKNIHDS</sequence>
<dbReference type="EMBL" id="AB172336">
    <property type="protein sequence ID" value="BAE89398.1"/>
    <property type="molecule type" value="mRNA"/>
</dbReference>
<proteinExistence type="evidence at transcript level"/>
<dbReference type="GO" id="GO:0003676">
    <property type="term" value="F:nucleic acid binding"/>
    <property type="evidence" value="ECO:0007669"/>
    <property type="project" value="InterPro"/>
</dbReference>
<evidence type="ECO:0000259" key="1">
    <source>
        <dbReference type="Pfam" id="PF03184"/>
    </source>
</evidence>
<dbReference type="AlphaFoldDB" id="I7GI75"/>
<feature type="domain" description="DDE-1" evidence="1">
    <location>
        <begin position="4"/>
        <end position="74"/>
    </location>
</feature>
<protein>
    <submittedName>
        <fullName evidence="2">Macaca fascicularis brain cDNA clone: QflA-17693, similar to human tigger transposable element derived 1 (TIGD1), mRNA, RefSeq: NM_145702.1</fullName>
    </submittedName>
</protein>
<dbReference type="Pfam" id="PF03184">
    <property type="entry name" value="DDE_1"/>
    <property type="match status" value="1"/>
</dbReference>